<dbReference type="RefSeq" id="WP_004846570.1">
    <property type="nucleotide sequence ID" value="NZ_AP028249.1"/>
</dbReference>
<gene>
    <name evidence="3" type="ORF">EAI93_07040</name>
    <name evidence="2" type="ORF">ERS852456_01560</name>
</gene>
<organism evidence="2 4">
    <name type="scientific">[Ruminococcus] torques</name>
    <dbReference type="NCBI Taxonomy" id="33039"/>
    <lineage>
        <taxon>Bacteria</taxon>
        <taxon>Bacillati</taxon>
        <taxon>Bacillota</taxon>
        <taxon>Clostridia</taxon>
        <taxon>Lachnospirales</taxon>
        <taxon>Lachnospiraceae</taxon>
        <taxon>Mediterraneibacter</taxon>
    </lineage>
</organism>
<proteinExistence type="predicted"/>
<feature type="domain" description="Polysaccharide pyruvyl transferase" evidence="1">
    <location>
        <begin position="107"/>
        <end position="388"/>
    </location>
</feature>
<dbReference type="Proteomes" id="UP000095787">
    <property type="component" value="Unassembled WGS sequence"/>
</dbReference>
<name>A0A174C7B7_9FIRM</name>
<reference evidence="2 4" key="1">
    <citation type="submission" date="2015-09" db="EMBL/GenBank/DDBJ databases">
        <authorList>
            <consortium name="Pathogen Informatics"/>
        </authorList>
    </citation>
    <scope>NUCLEOTIDE SEQUENCE [LARGE SCALE GENOMIC DNA]</scope>
    <source>
        <strain evidence="2 4">2789STDY5834841</strain>
    </source>
</reference>
<dbReference type="InterPro" id="IPR007345">
    <property type="entry name" value="Polysacch_pyruvyl_Trfase"/>
</dbReference>
<evidence type="ECO:0000313" key="4">
    <source>
        <dbReference type="Proteomes" id="UP000095787"/>
    </source>
</evidence>
<evidence type="ECO:0000313" key="3">
    <source>
        <dbReference type="EMBL" id="RYS80172.1"/>
    </source>
</evidence>
<evidence type="ECO:0000313" key="5">
    <source>
        <dbReference type="Proteomes" id="UP000292665"/>
    </source>
</evidence>
<accession>A0A174C7B7</accession>
<dbReference type="Pfam" id="PF04230">
    <property type="entry name" value="PS_pyruv_trans"/>
    <property type="match status" value="1"/>
</dbReference>
<keyword evidence="2" id="KW-0808">Transferase</keyword>
<dbReference type="AlphaFoldDB" id="A0A174C7B7"/>
<evidence type="ECO:0000313" key="2">
    <source>
        <dbReference type="EMBL" id="CUO08169.1"/>
    </source>
</evidence>
<protein>
    <submittedName>
        <fullName evidence="2">Polysaccharide pyruvyl transferase CsaB</fullName>
    </submittedName>
    <submittedName>
        <fullName evidence="3">Polysaccharide pyruvyl transferase family protein</fullName>
    </submittedName>
</protein>
<dbReference type="GO" id="GO:0016740">
    <property type="term" value="F:transferase activity"/>
    <property type="evidence" value="ECO:0007669"/>
    <property type="project" value="UniProtKB-KW"/>
</dbReference>
<evidence type="ECO:0000259" key="1">
    <source>
        <dbReference type="Pfam" id="PF04230"/>
    </source>
</evidence>
<reference evidence="3 5" key="2">
    <citation type="journal article" date="2019" name="Science, e1252229">
        <title>Invertible promoters mediate bacterial phase variation, antibiotic resistance, and host adaptation in the gut.</title>
        <authorList>
            <person name="Jiang X."/>
            <person name="Hall A.B."/>
            <person name="Arthur T.D."/>
            <person name="Plichta D.R."/>
            <person name="Covington C.T."/>
            <person name="Poyet M."/>
            <person name="Crothers J."/>
            <person name="Moses P.L."/>
            <person name="Tolonen A.C."/>
            <person name="Vlamakis H."/>
            <person name="Alm E.J."/>
            <person name="Xavier R.J."/>
        </authorList>
    </citation>
    <scope>NUCLEOTIDE SEQUENCE [LARGE SCALE GENOMIC DNA]</scope>
    <source>
        <strain evidence="5">aa_0143</strain>
        <strain evidence="3">Aa_0143</strain>
    </source>
</reference>
<dbReference type="PANTHER" id="PTHR36836">
    <property type="entry name" value="COLANIC ACID BIOSYNTHESIS PROTEIN WCAK"/>
    <property type="match status" value="1"/>
</dbReference>
<dbReference type="PANTHER" id="PTHR36836:SF1">
    <property type="entry name" value="COLANIC ACID BIOSYNTHESIS PROTEIN WCAK"/>
    <property type="match status" value="1"/>
</dbReference>
<sequence length="460" mass="54038">MLDRVQGMIEKLKYLNRKILEIDKKQSLLVEKEELLEKNLEQRVEKVIVSVDQMKQFTEQCADRLFEQFSERAVLGKVNDYVNLEYFKVPSDKSPKVLLVGFYGAVNLGDELMLQKLYRDLNVIKNDIYVMMCDNENLDAFRYPGMNIIHYPKTKFDFNHLADIFDSVIFGGGAILDDSGYLQEESFKYDLGKIFIELALSFIEKNKEVHAIGLSTNEKIVNEEYQEKLKRIIDGSVNFSVRDKYSKRLIESACGHEITMINDIVLTNEYPKVMKEKGEKYKIGIIWICQADLLGSLEKLVEHIQSTYDIEKTEIHFIPFYNYHDCDYKFYNEFCEKKSEFNFSIESMAYSFENICQKVRECDVVISMRYHGALLGLMNGCRTFSLLYTQHPHYYNKMMDLYEKFECVQDLFFSVEELVEALPVKNDVVINSVDFDNTSYTQIVQSIIKKQKERKEKMDF</sequence>
<dbReference type="Proteomes" id="UP000292665">
    <property type="component" value="Unassembled WGS sequence"/>
</dbReference>
<dbReference type="EMBL" id="RCYR01000011">
    <property type="protein sequence ID" value="RYS80172.1"/>
    <property type="molecule type" value="Genomic_DNA"/>
</dbReference>
<dbReference type="EMBL" id="CYZO01000018">
    <property type="protein sequence ID" value="CUO08169.1"/>
    <property type="molecule type" value="Genomic_DNA"/>
</dbReference>